<dbReference type="AlphaFoldDB" id="A0A323UQX7"/>
<dbReference type="RefSeq" id="WP_110784719.1">
    <property type="nucleotide sequence ID" value="NZ_QKQS01000006.1"/>
</dbReference>
<evidence type="ECO:0000313" key="7">
    <source>
        <dbReference type="EMBL" id="PZA13556.1"/>
    </source>
</evidence>
<dbReference type="Proteomes" id="UP000248134">
    <property type="component" value="Unassembled WGS sequence"/>
</dbReference>
<feature type="transmembrane region" description="Helical" evidence="6">
    <location>
        <begin position="94"/>
        <end position="114"/>
    </location>
</feature>
<comment type="subcellular location">
    <subcellularLocation>
        <location evidence="1">Membrane</location>
        <topology evidence="1">Multi-pass membrane protein</topology>
    </subcellularLocation>
</comment>
<sequence length="291" mass="31531">MASAKQHHSDQSSNQVTAETAPNHAPISEREVEDVEARSTPRTPVIYEIVRRLGEEEMARPVVSLWWSGLAAGLSISFSLLAQAVLQQHLEPTGWRPLVTSLGYSIGFLIVVLARQQLFTENTITVVLPVMANWSLGTLGRAARLWAVVLAANFAGTLFAAAFCSFTPAIEPDLKQQMLEISRHVIEHGWFVSVLKAIPAGFLIAAMVWLLPSAEGSQAWIIVVMTWLISAGGFLHIVAGSTEAFMLMWDGSASVTEVFGGFVAPVLIGNLIGGTALFALLTYAQVMKEME</sequence>
<keyword evidence="3 6" id="KW-1133">Transmembrane helix</keyword>
<dbReference type="GO" id="GO:0015499">
    <property type="term" value="F:formate transmembrane transporter activity"/>
    <property type="evidence" value="ECO:0007669"/>
    <property type="project" value="TreeGrafter"/>
</dbReference>
<name>A0A323UQX7_RHOPL</name>
<feature type="compositionally biased region" description="Basic and acidic residues" evidence="5">
    <location>
        <begin position="27"/>
        <end position="37"/>
    </location>
</feature>
<evidence type="ECO:0000313" key="8">
    <source>
        <dbReference type="Proteomes" id="UP000248134"/>
    </source>
</evidence>
<feature type="transmembrane region" description="Helical" evidence="6">
    <location>
        <begin position="145"/>
        <end position="170"/>
    </location>
</feature>
<feature type="transmembrane region" description="Helical" evidence="6">
    <location>
        <begin position="259"/>
        <end position="284"/>
    </location>
</feature>
<keyword evidence="2 6" id="KW-0812">Transmembrane</keyword>
<dbReference type="InterPro" id="IPR023271">
    <property type="entry name" value="Aquaporin-like"/>
</dbReference>
<evidence type="ECO:0000256" key="5">
    <source>
        <dbReference type="SAM" id="MobiDB-lite"/>
    </source>
</evidence>
<dbReference type="GO" id="GO:0005886">
    <property type="term" value="C:plasma membrane"/>
    <property type="evidence" value="ECO:0007669"/>
    <property type="project" value="TreeGrafter"/>
</dbReference>
<reference evidence="7 8" key="1">
    <citation type="submission" date="2018-06" db="EMBL/GenBank/DDBJ databases">
        <title>Draft Whole-Genome Sequence of the purple photosynthetic bacterium Rhodospeudomonas palustris XCP.</title>
        <authorList>
            <person name="Rayyan A."/>
            <person name="Meyer T.E."/>
            <person name="Kyndt J.A."/>
        </authorList>
    </citation>
    <scope>NUCLEOTIDE SEQUENCE [LARGE SCALE GENOMIC DNA]</scope>
    <source>
        <strain evidence="7 8">XCP</strain>
    </source>
</reference>
<dbReference type="OrthoDB" id="261587at2"/>
<gene>
    <name evidence="7" type="ORF">DNX69_04135</name>
</gene>
<feature type="transmembrane region" description="Helical" evidence="6">
    <location>
        <begin position="219"/>
        <end position="239"/>
    </location>
</feature>
<dbReference type="InterPro" id="IPR000292">
    <property type="entry name" value="For/NO2_transpt"/>
</dbReference>
<dbReference type="Pfam" id="PF01226">
    <property type="entry name" value="Form_Nir_trans"/>
    <property type="match status" value="1"/>
</dbReference>
<evidence type="ECO:0000256" key="4">
    <source>
        <dbReference type="ARBA" id="ARBA00023136"/>
    </source>
</evidence>
<proteinExistence type="predicted"/>
<feature type="transmembrane region" description="Helical" evidence="6">
    <location>
        <begin position="190"/>
        <end position="212"/>
    </location>
</feature>
<evidence type="ECO:0000256" key="6">
    <source>
        <dbReference type="SAM" id="Phobius"/>
    </source>
</evidence>
<evidence type="ECO:0000256" key="1">
    <source>
        <dbReference type="ARBA" id="ARBA00004141"/>
    </source>
</evidence>
<dbReference type="PANTHER" id="PTHR30520">
    <property type="entry name" value="FORMATE TRANSPORTER-RELATED"/>
    <property type="match status" value="1"/>
</dbReference>
<dbReference type="EMBL" id="QKQS01000006">
    <property type="protein sequence ID" value="PZA13556.1"/>
    <property type="molecule type" value="Genomic_DNA"/>
</dbReference>
<protein>
    <submittedName>
        <fullName evidence="7">Formate/nitrite transporter family protein</fullName>
    </submittedName>
</protein>
<organism evidence="7 8">
    <name type="scientific">Rhodopseudomonas palustris</name>
    <dbReference type="NCBI Taxonomy" id="1076"/>
    <lineage>
        <taxon>Bacteria</taxon>
        <taxon>Pseudomonadati</taxon>
        <taxon>Pseudomonadota</taxon>
        <taxon>Alphaproteobacteria</taxon>
        <taxon>Hyphomicrobiales</taxon>
        <taxon>Nitrobacteraceae</taxon>
        <taxon>Rhodopseudomonas</taxon>
    </lineage>
</organism>
<keyword evidence="4 6" id="KW-0472">Membrane</keyword>
<evidence type="ECO:0000256" key="2">
    <source>
        <dbReference type="ARBA" id="ARBA00022692"/>
    </source>
</evidence>
<dbReference type="Gene3D" id="1.20.1080.10">
    <property type="entry name" value="Glycerol uptake facilitator protein"/>
    <property type="match status" value="1"/>
</dbReference>
<feature type="region of interest" description="Disordered" evidence="5">
    <location>
        <begin position="1"/>
        <end position="37"/>
    </location>
</feature>
<feature type="compositionally biased region" description="Polar residues" evidence="5">
    <location>
        <begin position="11"/>
        <end position="20"/>
    </location>
</feature>
<accession>A0A323UQX7</accession>
<evidence type="ECO:0000256" key="3">
    <source>
        <dbReference type="ARBA" id="ARBA00022989"/>
    </source>
</evidence>
<dbReference type="PANTHER" id="PTHR30520:SF2">
    <property type="entry name" value="INNER MEMBRANE PROTEIN YFDC"/>
    <property type="match status" value="1"/>
</dbReference>
<feature type="transmembrane region" description="Helical" evidence="6">
    <location>
        <begin position="62"/>
        <end position="82"/>
    </location>
</feature>
<comment type="caution">
    <text evidence="7">The sequence shown here is derived from an EMBL/GenBank/DDBJ whole genome shotgun (WGS) entry which is preliminary data.</text>
</comment>